<dbReference type="PANTHER" id="PTHR13390:SF0">
    <property type="entry name" value="LIPID DROPLET-ASSOCIATED HYDROLASE"/>
    <property type="match status" value="1"/>
</dbReference>
<evidence type="ECO:0000256" key="5">
    <source>
        <dbReference type="ARBA" id="ARBA00022677"/>
    </source>
</evidence>
<dbReference type="Pfam" id="PF10230">
    <property type="entry name" value="LIDHydrolase"/>
    <property type="match status" value="1"/>
</dbReference>
<dbReference type="InterPro" id="IPR029058">
    <property type="entry name" value="AB_hydrolase_fold"/>
</dbReference>
<dbReference type="GO" id="GO:0005634">
    <property type="term" value="C:nucleus"/>
    <property type="evidence" value="ECO:0007669"/>
    <property type="project" value="UniProtKB-SubCell"/>
</dbReference>
<reference evidence="12" key="1">
    <citation type="journal article" date="2021" name="Front. Plant Sci.">
        <title>Chromosome-Scale Genome Assembly for Chinese Sour Jujube and Insights Into Its Genome Evolution and Domestication Signature.</title>
        <authorList>
            <person name="Shen L.-Y."/>
            <person name="Luo H."/>
            <person name="Wang X.-L."/>
            <person name="Wang X.-M."/>
            <person name="Qiu X.-J."/>
            <person name="Liu H."/>
            <person name="Zhou S.-S."/>
            <person name="Jia K.-H."/>
            <person name="Nie S."/>
            <person name="Bao Y.-T."/>
            <person name="Zhang R.-G."/>
            <person name="Yun Q.-Z."/>
            <person name="Chai Y.-H."/>
            <person name="Lu J.-Y."/>
            <person name="Li Y."/>
            <person name="Zhao S.-W."/>
            <person name="Mao J.-F."/>
            <person name="Jia S.-G."/>
            <person name="Mao Y.-M."/>
        </authorList>
    </citation>
    <scope>NUCLEOTIDE SEQUENCE</scope>
    <source>
        <strain evidence="12">AT0</strain>
        <tissue evidence="12">Leaf</tissue>
    </source>
</reference>
<dbReference type="Proteomes" id="UP000813462">
    <property type="component" value="Unassembled WGS sequence"/>
</dbReference>
<evidence type="ECO:0000313" key="13">
    <source>
        <dbReference type="Proteomes" id="UP000813462"/>
    </source>
</evidence>
<evidence type="ECO:0000256" key="2">
    <source>
        <dbReference type="ARBA" id="ARBA00004502"/>
    </source>
</evidence>
<keyword evidence="4" id="KW-0678">Repressor</keyword>
<feature type="domain" description="OVATE" evidence="11">
    <location>
        <begin position="394"/>
        <end position="453"/>
    </location>
</feature>
<protein>
    <recommendedName>
        <fullName evidence="11">OVATE domain-containing protein</fullName>
    </recommendedName>
</protein>
<dbReference type="EMBL" id="JAEACU010000012">
    <property type="protein sequence ID" value="KAH7512226.1"/>
    <property type="molecule type" value="Genomic_DNA"/>
</dbReference>
<evidence type="ECO:0000256" key="3">
    <source>
        <dbReference type="ARBA" id="ARBA00008300"/>
    </source>
</evidence>
<dbReference type="GO" id="GO:0045892">
    <property type="term" value="P:negative regulation of DNA-templated transcription"/>
    <property type="evidence" value="ECO:0007669"/>
    <property type="project" value="UniProtKB-ARBA"/>
</dbReference>
<evidence type="ECO:0000256" key="10">
    <source>
        <dbReference type="SAM" id="Phobius"/>
    </source>
</evidence>
<dbReference type="GO" id="GO:0005811">
    <property type="term" value="C:lipid droplet"/>
    <property type="evidence" value="ECO:0007669"/>
    <property type="project" value="UniProtKB-SubCell"/>
</dbReference>
<evidence type="ECO:0000256" key="4">
    <source>
        <dbReference type="ARBA" id="ARBA00022491"/>
    </source>
</evidence>
<name>A0A978UBT3_ZIZJJ</name>
<keyword evidence="10" id="KW-0812">Transmembrane</keyword>
<dbReference type="AlphaFoldDB" id="A0A978UBT3"/>
<evidence type="ECO:0000256" key="9">
    <source>
        <dbReference type="ARBA" id="ARBA00023242"/>
    </source>
</evidence>
<dbReference type="Pfam" id="PF04844">
    <property type="entry name" value="Ovate"/>
    <property type="match status" value="1"/>
</dbReference>
<dbReference type="NCBIfam" id="TIGR01568">
    <property type="entry name" value="A_thal_3678"/>
    <property type="match status" value="1"/>
</dbReference>
<keyword evidence="10" id="KW-1133">Transmembrane helix</keyword>
<dbReference type="InterPro" id="IPR006458">
    <property type="entry name" value="Ovate_C"/>
</dbReference>
<sequence>MGQDVLQSISKRHANFRLCDVSSYTTELLEVQAGDPTFHVLLIPGNPGVVSFYKDFVESLYEFLGGTDWEHGRLFSLQEQINHKMDFIKQELQNNGIPIVLVGHSIGSYICIELFKRAPEKVRYCIGLYPFLALNQQSKAQAIIGKIAASPTLSLVICFMVALLGMLPICALRLIVKQSFGKSWSATAVDSVCSHLVKYHTIRNILFMAMTEFKKLSEAPDWAFMRAKCDKIAFLFGVDDHWGPLQMHEEICKEVPEIALSIEREDHTHAFGCTEAGSLWVAQYVAGLIKNQIPRSSHNRKKVLLNTVSVDLGCSCRRPKLSFLFHPKPKTTYRKHKHYRSSSSSSWDKDDTATTTTTTAFSPNLDSWQFSDVETADVKTVKGFGRVGGESVAVEKESDDPYLDFRHSMLQMILENEIYSKDDLRQLLNCFLQLNSPCHHGIIVRAFTEIWNGVFSVKSCTSTKKLHFAAYTSRDY</sequence>
<keyword evidence="8" id="KW-0804">Transcription</keyword>
<evidence type="ECO:0000256" key="1">
    <source>
        <dbReference type="ARBA" id="ARBA00004123"/>
    </source>
</evidence>
<keyword evidence="10" id="KW-0472">Membrane</keyword>
<dbReference type="GO" id="GO:0016298">
    <property type="term" value="F:lipase activity"/>
    <property type="evidence" value="ECO:0007669"/>
    <property type="project" value="InterPro"/>
</dbReference>
<keyword evidence="7" id="KW-0805">Transcription regulation</keyword>
<keyword evidence="6" id="KW-0378">Hydrolase</keyword>
<organism evidence="12 13">
    <name type="scientific">Ziziphus jujuba var. spinosa</name>
    <dbReference type="NCBI Taxonomy" id="714518"/>
    <lineage>
        <taxon>Eukaryota</taxon>
        <taxon>Viridiplantae</taxon>
        <taxon>Streptophyta</taxon>
        <taxon>Embryophyta</taxon>
        <taxon>Tracheophyta</taxon>
        <taxon>Spermatophyta</taxon>
        <taxon>Magnoliopsida</taxon>
        <taxon>eudicotyledons</taxon>
        <taxon>Gunneridae</taxon>
        <taxon>Pentapetalae</taxon>
        <taxon>rosids</taxon>
        <taxon>fabids</taxon>
        <taxon>Rosales</taxon>
        <taxon>Rhamnaceae</taxon>
        <taxon>Paliureae</taxon>
        <taxon>Ziziphus</taxon>
    </lineage>
</organism>
<comment type="subcellular location">
    <subcellularLocation>
        <location evidence="2">Lipid droplet</location>
    </subcellularLocation>
    <subcellularLocation>
        <location evidence="1">Nucleus</location>
    </subcellularLocation>
</comment>
<evidence type="ECO:0000259" key="11">
    <source>
        <dbReference type="PROSITE" id="PS51754"/>
    </source>
</evidence>
<evidence type="ECO:0000256" key="7">
    <source>
        <dbReference type="ARBA" id="ARBA00023015"/>
    </source>
</evidence>
<comment type="caution">
    <text evidence="12">The sequence shown here is derived from an EMBL/GenBank/DDBJ whole genome shotgun (WGS) entry which is preliminary data.</text>
</comment>
<comment type="similarity">
    <text evidence="3">Belongs to the AB hydrolase superfamily. LDAH family.</text>
</comment>
<evidence type="ECO:0000313" key="12">
    <source>
        <dbReference type="EMBL" id="KAH7512226.1"/>
    </source>
</evidence>
<keyword evidence="5" id="KW-0551">Lipid droplet</keyword>
<keyword evidence="9" id="KW-0539">Nucleus</keyword>
<dbReference type="SUPFAM" id="SSF53474">
    <property type="entry name" value="alpha/beta-Hydrolases"/>
    <property type="match status" value="1"/>
</dbReference>
<dbReference type="InterPro" id="IPR019363">
    <property type="entry name" value="LDAH"/>
</dbReference>
<accession>A0A978UBT3</accession>
<evidence type="ECO:0000256" key="6">
    <source>
        <dbReference type="ARBA" id="ARBA00022801"/>
    </source>
</evidence>
<dbReference type="PANTHER" id="PTHR13390">
    <property type="entry name" value="LIPASE"/>
    <property type="match status" value="1"/>
</dbReference>
<feature type="transmembrane region" description="Helical" evidence="10">
    <location>
        <begin position="153"/>
        <end position="176"/>
    </location>
</feature>
<proteinExistence type="inferred from homology"/>
<dbReference type="GO" id="GO:0019915">
    <property type="term" value="P:lipid storage"/>
    <property type="evidence" value="ECO:0007669"/>
    <property type="project" value="InterPro"/>
</dbReference>
<gene>
    <name evidence="12" type="ORF">FEM48_Zijuj12G0068000</name>
</gene>
<dbReference type="Gene3D" id="3.40.50.1820">
    <property type="entry name" value="alpha/beta hydrolase"/>
    <property type="match status" value="1"/>
</dbReference>
<dbReference type="PROSITE" id="PS51754">
    <property type="entry name" value="OVATE"/>
    <property type="match status" value="1"/>
</dbReference>
<evidence type="ECO:0000256" key="8">
    <source>
        <dbReference type="ARBA" id="ARBA00023163"/>
    </source>
</evidence>